<organism evidence="2 3">
    <name type="scientific">Flavobacterium caeni</name>
    <dbReference type="NCBI Taxonomy" id="490189"/>
    <lineage>
        <taxon>Bacteria</taxon>
        <taxon>Pseudomonadati</taxon>
        <taxon>Bacteroidota</taxon>
        <taxon>Flavobacteriia</taxon>
        <taxon>Flavobacteriales</taxon>
        <taxon>Flavobacteriaceae</taxon>
        <taxon>Flavobacterium</taxon>
    </lineage>
</organism>
<sequence length="193" mass="22426">MIRFYPNEEFREVETKFSLQNRYAISNRGRIISFENTIEDGKLLNGGNASGYKTLRFNIKNKKGKTVGKTLFVYKLVAELFLPRPSEECVHVIHLDYSRDNDIVTNLKWATAQEAKEHRMKNPNVMNIGAKVREYRIKADGRKLTSTKVIHLKKLLNDPERKTRIKMLAKQFGISEMQVCRIKSGENWGHIKV</sequence>
<dbReference type="GO" id="GO:0016788">
    <property type="term" value="F:hydrolase activity, acting on ester bonds"/>
    <property type="evidence" value="ECO:0007669"/>
    <property type="project" value="InterPro"/>
</dbReference>
<keyword evidence="3" id="KW-1185">Reference proteome</keyword>
<evidence type="ECO:0000313" key="2">
    <source>
        <dbReference type="EMBL" id="SCY91979.1"/>
    </source>
</evidence>
<proteinExistence type="predicted"/>
<dbReference type="RefSeq" id="WP_091145785.1">
    <property type="nucleotide sequence ID" value="NZ_FMVF01000016.1"/>
</dbReference>
<name>A0A1G5JWC7_9FLAO</name>
<dbReference type="InterPro" id="IPR044925">
    <property type="entry name" value="His-Me_finger_sf"/>
</dbReference>
<feature type="domain" description="NUMOD4" evidence="1">
    <location>
        <begin position="21"/>
        <end position="57"/>
    </location>
</feature>
<dbReference type="InterPro" id="IPR010902">
    <property type="entry name" value="NUMOD4"/>
</dbReference>
<dbReference type="AlphaFoldDB" id="A0A1G5JWC7"/>
<dbReference type="Proteomes" id="UP000199354">
    <property type="component" value="Unassembled WGS sequence"/>
</dbReference>
<dbReference type="Gene3D" id="3.90.75.20">
    <property type="match status" value="1"/>
</dbReference>
<dbReference type="SUPFAM" id="SSF54060">
    <property type="entry name" value="His-Me finger endonucleases"/>
    <property type="match status" value="1"/>
</dbReference>
<protein>
    <submittedName>
        <fullName evidence="2">NUMOD4 motif-containing protein</fullName>
    </submittedName>
</protein>
<gene>
    <name evidence="2" type="ORF">SAMN02927903_02920</name>
</gene>
<dbReference type="OrthoDB" id="6631788at2"/>
<evidence type="ECO:0000259" key="1">
    <source>
        <dbReference type="Pfam" id="PF07463"/>
    </source>
</evidence>
<dbReference type="STRING" id="490189.SAMN02927903_02920"/>
<evidence type="ECO:0000313" key="3">
    <source>
        <dbReference type="Proteomes" id="UP000199354"/>
    </source>
</evidence>
<dbReference type="Pfam" id="PF07463">
    <property type="entry name" value="NUMOD4"/>
    <property type="match status" value="1"/>
</dbReference>
<reference evidence="2 3" key="1">
    <citation type="submission" date="2016-10" db="EMBL/GenBank/DDBJ databases">
        <authorList>
            <person name="de Groot N.N."/>
        </authorList>
    </citation>
    <scope>NUCLEOTIDE SEQUENCE [LARGE SCALE GENOMIC DNA]</scope>
    <source>
        <strain evidence="2 3">CGMCC 1.7031</strain>
    </source>
</reference>
<dbReference type="EMBL" id="FMVF01000016">
    <property type="protein sequence ID" value="SCY91979.1"/>
    <property type="molecule type" value="Genomic_DNA"/>
</dbReference>
<accession>A0A1G5JWC7</accession>